<name>X1A800_9ZZZZ</name>
<dbReference type="PROSITE" id="PS01129">
    <property type="entry name" value="PSI_RLU"/>
    <property type="match status" value="1"/>
</dbReference>
<dbReference type="InterPro" id="IPR002942">
    <property type="entry name" value="S4_RNA-bd"/>
</dbReference>
<evidence type="ECO:0000256" key="2">
    <source>
        <dbReference type="ARBA" id="ARBA00023235"/>
    </source>
</evidence>
<dbReference type="InterPro" id="IPR020103">
    <property type="entry name" value="PsdUridine_synth_cat_dom_sf"/>
</dbReference>
<evidence type="ECO:0000313" key="4">
    <source>
        <dbReference type="EMBL" id="GAG56321.1"/>
    </source>
</evidence>
<dbReference type="InterPro" id="IPR006145">
    <property type="entry name" value="PsdUridine_synth_RsuA/RluA"/>
</dbReference>
<dbReference type="GO" id="GO:0000455">
    <property type="term" value="P:enzyme-directed rRNA pseudouridine synthesis"/>
    <property type="evidence" value="ECO:0007669"/>
    <property type="project" value="TreeGrafter"/>
</dbReference>
<dbReference type="InterPro" id="IPR006225">
    <property type="entry name" value="PsdUridine_synth_RluC/D"/>
</dbReference>
<comment type="similarity">
    <text evidence="1">Belongs to the pseudouridine synthase RluA family.</text>
</comment>
<dbReference type="CDD" id="cd00165">
    <property type="entry name" value="S4"/>
    <property type="match status" value="1"/>
</dbReference>
<proteinExistence type="inferred from homology"/>
<dbReference type="InterPro" id="IPR006224">
    <property type="entry name" value="PsdUridine_synth_RluA-like_CS"/>
</dbReference>
<dbReference type="PROSITE" id="PS50889">
    <property type="entry name" value="S4"/>
    <property type="match status" value="1"/>
</dbReference>
<feature type="non-terminal residue" evidence="4">
    <location>
        <position position="1"/>
    </location>
</feature>
<dbReference type="PANTHER" id="PTHR21600:SF44">
    <property type="entry name" value="RIBOSOMAL LARGE SUBUNIT PSEUDOURIDINE SYNTHASE D"/>
    <property type="match status" value="1"/>
</dbReference>
<dbReference type="CDD" id="cd02869">
    <property type="entry name" value="PseudoU_synth_RluA_like"/>
    <property type="match status" value="1"/>
</dbReference>
<dbReference type="GO" id="GO:0003723">
    <property type="term" value="F:RNA binding"/>
    <property type="evidence" value="ECO:0007669"/>
    <property type="project" value="InterPro"/>
</dbReference>
<dbReference type="PANTHER" id="PTHR21600">
    <property type="entry name" value="MITOCHONDRIAL RNA PSEUDOURIDINE SYNTHASE"/>
    <property type="match status" value="1"/>
</dbReference>
<gene>
    <name evidence="4" type="ORF">S01H4_06676</name>
</gene>
<protein>
    <recommendedName>
        <fullName evidence="3">RNA-binding S4 domain-containing protein</fullName>
    </recommendedName>
</protein>
<accession>X1A800</accession>
<dbReference type="AlphaFoldDB" id="X1A800"/>
<sequence length="294" mass="33894">LDLFICERIPKLSRSRVQKLISQGNVFVNNQKKSKSHFVKRGDDIEVNIPPLLKLEAKPEDIKINIIYEDEDIIVLSKPAGIVVHPSPGHPAKTIVNALLFHTKFLSDIGGVLRPGIVHRLDKQTSGLMIVAKNDDAHKNLSQQFKKKSVKKIYLALVHGRIEEDEGKIDAPIGRSRRNRKKMSVIPEGRESVTEFEVLKRFNNFTLIKVRPITGRTHQIRVHLSYIGKPVVGDVQYRKRRRIEDYLKLKRHFLHASKLDFKHPRDGKEMSFEDKLPEELKNSLNMLENKNIDF</sequence>
<dbReference type="SMART" id="SM00363">
    <property type="entry name" value="S4"/>
    <property type="match status" value="1"/>
</dbReference>
<feature type="domain" description="RNA-binding S4" evidence="3">
    <location>
        <begin position="1"/>
        <end position="56"/>
    </location>
</feature>
<dbReference type="SUPFAM" id="SSF55120">
    <property type="entry name" value="Pseudouridine synthase"/>
    <property type="match status" value="1"/>
</dbReference>
<dbReference type="InterPro" id="IPR050188">
    <property type="entry name" value="RluA_PseudoU_synthase"/>
</dbReference>
<dbReference type="Pfam" id="PF01479">
    <property type="entry name" value="S4"/>
    <property type="match status" value="1"/>
</dbReference>
<reference evidence="4" key="1">
    <citation type="journal article" date="2014" name="Front. Microbiol.">
        <title>High frequency of phylogenetically diverse reductive dehalogenase-homologous genes in deep subseafloor sedimentary metagenomes.</title>
        <authorList>
            <person name="Kawai M."/>
            <person name="Futagami T."/>
            <person name="Toyoda A."/>
            <person name="Takaki Y."/>
            <person name="Nishi S."/>
            <person name="Hori S."/>
            <person name="Arai W."/>
            <person name="Tsubouchi T."/>
            <person name="Morono Y."/>
            <person name="Uchiyama I."/>
            <person name="Ito T."/>
            <person name="Fujiyama A."/>
            <person name="Inagaki F."/>
            <person name="Takami H."/>
        </authorList>
    </citation>
    <scope>NUCLEOTIDE SEQUENCE</scope>
    <source>
        <strain evidence="4">Expedition CK06-06</strain>
    </source>
</reference>
<dbReference type="GO" id="GO:0009982">
    <property type="term" value="F:pseudouridine synthase activity"/>
    <property type="evidence" value="ECO:0007669"/>
    <property type="project" value="InterPro"/>
</dbReference>
<dbReference type="InterPro" id="IPR036986">
    <property type="entry name" value="S4_RNA-bd_sf"/>
</dbReference>
<evidence type="ECO:0000259" key="3">
    <source>
        <dbReference type="SMART" id="SM00363"/>
    </source>
</evidence>
<organism evidence="4">
    <name type="scientific">marine sediment metagenome</name>
    <dbReference type="NCBI Taxonomy" id="412755"/>
    <lineage>
        <taxon>unclassified sequences</taxon>
        <taxon>metagenomes</taxon>
        <taxon>ecological metagenomes</taxon>
    </lineage>
</organism>
<dbReference type="Pfam" id="PF00849">
    <property type="entry name" value="PseudoU_synth_2"/>
    <property type="match status" value="1"/>
</dbReference>
<dbReference type="EMBL" id="BART01002090">
    <property type="protein sequence ID" value="GAG56321.1"/>
    <property type="molecule type" value="Genomic_DNA"/>
</dbReference>
<dbReference type="SUPFAM" id="SSF55174">
    <property type="entry name" value="Alpha-L RNA-binding motif"/>
    <property type="match status" value="1"/>
</dbReference>
<dbReference type="NCBIfam" id="TIGR00005">
    <property type="entry name" value="rluA_subfam"/>
    <property type="match status" value="1"/>
</dbReference>
<keyword evidence="2" id="KW-0413">Isomerase</keyword>
<dbReference type="Gene3D" id="3.30.2350.10">
    <property type="entry name" value="Pseudouridine synthase"/>
    <property type="match status" value="1"/>
</dbReference>
<comment type="caution">
    <text evidence="4">The sequence shown here is derived from an EMBL/GenBank/DDBJ whole genome shotgun (WGS) entry which is preliminary data.</text>
</comment>
<dbReference type="Gene3D" id="3.10.290.10">
    <property type="entry name" value="RNA-binding S4 domain"/>
    <property type="match status" value="1"/>
</dbReference>
<evidence type="ECO:0000256" key="1">
    <source>
        <dbReference type="ARBA" id="ARBA00010876"/>
    </source>
</evidence>